<keyword evidence="5" id="KW-1185">Reference proteome</keyword>
<organism evidence="4 5">
    <name type="scientific">Aphanomyces stellatus</name>
    <dbReference type="NCBI Taxonomy" id="120398"/>
    <lineage>
        <taxon>Eukaryota</taxon>
        <taxon>Sar</taxon>
        <taxon>Stramenopiles</taxon>
        <taxon>Oomycota</taxon>
        <taxon>Saprolegniomycetes</taxon>
        <taxon>Saprolegniales</taxon>
        <taxon>Verrucalvaceae</taxon>
        <taxon>Aphanomyces</taxon>
    </lineage>
</organism>
<evidence type="ECO:0000256" key="1">
    <source>
        <dbReference type="SAM" id="Coils"/>
    </source>
</evidence>
<dbReference type="Proteomes" id="UP000332933">
    <property type="component" value="Unassembled WGS sequence"/>
</dbReference>
<protein>
    <submittedName>
        <fullName evidence="4">Aste57867_25249 protein</fullName>
    </submittedName>
</protein>
<dbReference type="EMBL" id="VJMH01007511">
    <property type="protein sequence ID" value="KAF0682612.1"/>
    <property type="molecule type" value="Genomic_DNA"/>
</dbReference>
<dbReference type="EMBL" id="CAADRA010007537">
    <property type="protein sequence ID" value="VFU01875.1"/>
    <property type="molecule type" value="Genomic_DNA"/>
</dbReference>
<reference evidence="3" key="2">
    <citation type="submission" date="2019-06" db="EMBL/GenBank/DDBJ databases">
        <title>Genomics analysis of Aphanomyces spp. identifies a new class of oomycete effector associated with host adaptation.</title>
        <authorList>
            <person name="Gaulin E."/>
        </authorList>
    </citation>
    <scope>NUCLEOTIDE SEQUENCE</scope>
    <source>
        <strain evidence="3">CBS 578.67</strain>
    </source>
</reference>
<proteinExistence type="predicted"/>
<reference evidence="4 5" key="1">
    <citation type="submission" date="2019-03" db="EMBL/GenBank/DDBJ databases">
        <authorList>
            <person name="Gaulin E."/>
            <person name="Dumas B."/>
        </authorList>
    </citation>
    <scope>NUCLEOTIDE SEQUENCE [LARGE SCALE GENOMIC DNA]</scope>
    <source>
        <strain evidence="4">CBS 568.67</strain>
    </source>
</reference>
<name>A0A485LTB2_9STRA</name>
<evidence type="ECO:0000313" key="3">
    <source>
        <dbReference type="EMBL" id="KAF0682612.1"/>
    </source>
</evidence>
<dbReference type="OrthoDB" id="75145at2759"/>
<gene>
    <name evidence="4" type="primary">Aste57867_25249</name>
    <name evidence="3" type="ORF">As57867_025171</name>
    <name evidence="4" type="ORF">ASTE57867_25249</name>
</gene>
<accession>A0A485LTB2</accession>
<feature type="region of interest" description="Disordered" evidence="2">
    <location>
        <begin position="30"/>
        <end position="57"/>
    </location>
</feature>
<evidence type="ECO:0000256" key="2">
    <source>
        <dbReference type="SAM" id="MobiDB-lite"/>
    </source>
</evidence>
<sequence length="398" mass="45169">MDAIDHDIVERLLFGDDFFVIDPFGDKHDAREDSTSDDTSVVPANDAAGKPKRKRVRHHRPTLKHEIMRLQEKQRELQAQLNALETQIVVEPSTPASVWEVRAKAQMEAAAKAKRDNAALRTLLQDQLRTAQTLERILKKKPKLEISPDFSADAWREWRLDADPARRLHAMTAITDHVYAKLDSEFIQHGLYDLEPGQSGITMRTQDNTLWFDFLHCGDLDVSYAEAQALMWAISCFDVALPGNSVVHTYGQKLLDDATTTMCYAQTKSTAVANGRTLHTEGRWLLRQFVEAGRTVIVCRSIVDDALHPHGVDQWRDNLVAWIVLEPCPTDATKTRQLFLFENTPTMPPYRRADGDHSDAIAHHELMDFVLVMMRARMEDFNRIMATEQGSASADKTL</sequence>
<keyword evidence="1" id="KW-0175">Coiled coil</keyword>
<evidence type="ECO:0000313" key="5">
    <source>
        <dbReference type="Proteomes" id="UP000332933"/>
    </source>
</evidence>
<dbReference type="AlphaFoldDB" id="A0A485LTB2"/>
<evidence type="ECO:0000313" key="4">
    <source>
        <dbReference type="EMBL" id="VFU01875.1"/>
    </source>
</evidence>
<feature type="coiled-coil region" evidence="1">
    <location>
        <begin position="60"/>
        <end position="87"/>
    </location>
</feature>